<proteinExistence type="predicted"/>
<dbReference type="InterPro" id="IPR029039">
    <property type="entry name" value="Flavoprotein-like_sf"/>
</dbReference>
<dbReference type="AlphaFoldDB" id="A0A934ILD3"/>
<protein>
    <recommendedName>
        <fullName evidence="1">NADPH-dependent FMN reductase-like domain-containing protein</fullName>
    </recommendedName>
</protein>
<dbReference type="Gene3D" id="3.40.50.360">
    <property type="match status" value="1"/>
</dbReference>
<dbReference type="Pfam" id="PF03358">
    <property type="entry name" value="FMN_red"/>
    <property type="match status" value="1"/>
</dbReference>
<evidence type="ECO:0000259" key="1">
    <source>
        <dbReference type="Pfam" id="PF03358"/>
    </source>
</evidence>
<evidence type="ECO:0000313" key="2">
    <source>
        <dbReference type="EMBL" id="MBJ3764144.1"/>
    </source>
</evidence>
<dbReference type="Proteomes" id="UP000642488">
    <property type="component" value="Unassembled WGS sequence"/>
</dbReference>
<comment type="caution">
    <text evidence="2">The sequence shown here is derived from an EMBL/GenBank/DDBJ whole genome shotgun (WGS) entry which is preliminary data.</text>
</comment>
<gene>
    <name evidence="2" type="ORF">ILP92_15445</name>
</gene>
<name>A0A934ILD3_9RHOB</name>
<dbReference type="EMBL" id="JAEKPD010000016">
    <property type="protein sequence ID" value="MBJ3764144.1"/>
    <property type="molecule type" value="Genomic_DNA"/>
</dbReference>
<accession>A0A934ILD3</accession>
<dbReference type="GO" id="GO:0016491">
    <property type="term" value="F:oxidoreductase activity"/>
    <property type="evidence" value="ECO:0007669"/>
    <property type="project" value="InterPro"/>
</dbReference>
<evidence type="ECO:0000313" key="3">
    <source>
        <dbReference type="Proteomes" id="UP000642488"/>
    </source>
</evidence>
<reference evidence="2" key="1">
    <citation type="submission" date="2020-12" db="EMBL/GenBank/DDBJ databases">
        <title>Bacterial taxonomy.</title>
        <authorList>
            <person name="Pan X."/>
        </authorList>
    </citation>
    <scope>NUCLEOTIDE SEQUENCE</scope>
    <source>
        <strain evidence="2">KCTC 52957</strain>
    </source>
</reference>
<sequence>MLVSFAEHIGSVTSAWKAIFGWMSRIDMKVWQDKPMVFLSATPSPRAGAGVSGHQAQLAPFFGADLRGSKGIGTWGEARDADGGTLTRAEDIAALDAVLEALLAARVTKGEAA</sequence>
<keyword evidence="3" id="KW-1185">Reference proteome</keyword>
<organism evidence="2 3">
    <name type="scientific">Palleronia pontilimi</name>
    <dbReference type="NCBI Taxonomy" id="1964209"/>
    <lineage>
        <taxon>Bacteria</taxon>
        <taxon>Pseudomonadati</taxon>
        <taxon>Pseudomonadota</taxon>
        <taxon>Alphaproteobacteria</taxon>
        <taxon>Rhodobacterales</taxon>
        <taxon>Roseobacteraceae</taxon>
        <taxon>Palleronia</taxon>
    </lineage>
</organism>
<dbReference type="InterPro" id="IPR005025">
    <property type="entry name" value="FMN_Rdtase-like_dom"/>
</dbReference>
<dbReference type="SUPFAM" id="SSF52218">
    <property type="entry name" value="Flavoproteins"/>
    <property type="match status" value="1"/>
</dbReference>
<feature type="domain" description="NADPH-dependent FMN reductase-like" evidence="1">
    <location>
        <begin position="3"/>
        <end position="63"/>
    </location>
</feature>